<evidence type="ECO:0000313" key="7">
    <source>
        <dbReference type="Proteomes" id="UP000269499"/>
    </source>
</evidence>
<dbReference type="GO" id="GO:0005737">
    <property type="term" value="C:cytoplasm"/>
    <property type="evidence" value="ECO:0007669"/>
    <property type="project" value="UniProtKB-SubCell"/>
</dbReference>
<feature type="binding site" evidence="5">
    <location>
        <position position="152"/>
    </location>
    <ligand>
        <name>S-adenosyl-L-methionine</name>
        <dbReference type="ChEBI" id="CHEBI:59789"/>
    </ligand>
</feature>
<evidence type="ECO:0000313" key="6">
    <source>
        <dbReference type="EMBL" id="RLE54609.1"/>
    </source>
</evidence>
<comment type="subunit">
    <text evidence="5">Homodimer.</text>
</comment>
<evidence type="ECO:0000256" key="3">
    <source>
        <dbReference type="ARBA" id="ARBA00022679"/>
    </source>
</evidence>
<reference evidence="6 7" key="1">
    <citation type="submission" date="2018-06" db="EMBL/GenBank/DDBJ databases">
        <title>Extensive metabolic versatility and redundancy in microbially diverse, dynamic hydrothermal sediments.</title>
        <authorList>
            <person name="Dombrowski N."/>
            <person name="Teske A."/>
            <person name="Baker B.J."/>
        </authorList>
    </citation>
    <scope>NUCLEOTIDE SEQUENCE [LARGE SCALE GENOMIC DNA]</scope>
    <source>
        <strain evidence="6">B20_G2</strain>
    </source>
</reference>
<keyword evidence="2 5" id="KW-0489">Methyltransferase</keyword>
<dbReference type="PANTHER" id="PTHR40703:SF1">
    <property type="entry name" value="TRNA (PSEUDOURIDINE(54)-N(1))-METHYLTRANSFERASE"/>
    <property type="match status" value="1"/>
</dbReference>
<dbReference type="EC" id="2.1.1.257" evidence="5"/>
<accession>A0A497F5R9</accession>
<dbReference type="HAMAP" id="MF_00587">
    <property type="entry name" value="tRNA_methyltr_TrmY"/>
    <property type="match status" value="1"/>
</dbReference>
<dbReference type="PANTHER" id="PTHR40703">
    <property type="entry name" value="TRNA (PSEUDOURIDINE(54)-N(1))-METHYLTRANSFERASE"/>
    <property type="match status" value="1"/>
</dbReference>
<protein>
    <recommendedName>
        <fullName evidence="5">tRNA (pseudouridine(54)-N(1))-methyltransferase</fullName>
        <ecNumber evidence="5">2.1.1.257</ecNumber>
    </recommendedName>
</protein>
<evidence type="ECO:0000256" key="4">
    <source>
        <dbReference type="ARBA" id="ARBA00022691"/>
    </source>
</evidence>
<comment type="catalytic activity">
    <reaction evidence="5">
        <text>pseudouridine(54) in tRNA + S-adenosyl-L-methionine = N(1)-methylpseudouridine(54) in tRNA + S-adenosyl-L-homocysteine + H(+)</text>
        <dbReference type="Rhea" id="RHEA:55292"/>
        <dbReference type="Rhea" id="RHEA-COMP:14140"/>
        <dbReference type="Rhea" id="RHEA-COMP:14141"/>
        <dbReference type="ChEBI" id="CHEBI:15378"/>
        <dbReference type="ChEBI" id="CHEBI:57856"/>
        <dbReference type="ChEBI" id="CHEBI:59789"/>
        <dbReference type="ChEBI" id="CHEBI:65314"/>
        <dbReference type="ChEBI" id="CHEBI:74890"/>
        <dbReference type="EC" id="2.1.1.257"/>
    </reaction>
</comment>
<dbReference type="EMBL" id="QMRA01000020">
    <property type="protein sequence ID" value="RLE54609.1"/>
    <property type="molecule type" value="Genomic_DNA"/>
</dbReference>
<feature type="binding site" evidence="5">
    <location>
        <position position="185"/>
    </location>
    <ligand>
        <name>S-adenosyl-L-methionine</name>
        <dbReference type="ChEBI" id="CHEBI:59789"/>
    </ligand>
</feature>
<dbReference type="GO" id="GO:0030488">
    <property type="term" value="P:tRNA methylation"/>
    <property type="evidence" value="ECO:0007669"/>
    <property type="project" value="UniProtKB-UniRule"/>
</dbReference>
<dbReference type="CDD" id="cd18087">
    <property type="entry name" value="TrmY-like"/>
    <property type="match status" value="1"/>
</dbReference>
<gene>
    <name evidence="5" type="primary">trmY</name>
    <name evidence="6" type="ORF">DRJ26_01680</name>
</gene>
<proteinExistence type="inferred from homology"/>
<organism evidence="6 7">
    <name type="scientific">Thermoproteota archaeon</name>
    <dbReference type="NCBI Taxonomy" id="2056631"/>
    <lineage>
        <taxon>Archaea</taxon>
        <taxon>Thermoproteota</taxon>
    </lineage>
</organism>
<evidence type="ECO:0000256" key="1">
    <source>
        <dbReference type="ARBA" id="ARBA00022490"/>
    </source>
</evidence>
<dbReference type="Proteomes" id="UP000269499">
    <property type="component" value="Unassembled WGS sequence"/>
</dbReference>
<evidence type="ECO:0000256" key="5">
    <source>
        <dbReference type="HAMAP-Rule" id="MF_00587"/>
    </source>
</evidence>
<dbReference type="GO" id="GO:0008757">
    <property type="term" value="F:S-adenosylmethionine-dependent methyltransferase activity"/>
    <property type="evidence" value="ECO:0007669"/>
    <property type="project" value="UniProtKB-UniRule"/>
</dbReference>
<comment type="similarity">
    <text evidence="5">Belongs to the methyltransferase superfamily. TrmY family.</text>
</comment>
<sequence length="201" mass="21879">MKRIFILKASTATTSPDFLLRNVAGTSGRLDVVCRCILSAFRVDGAIRRDVDFYAVLEGPPRPGMVLSILGSHLKSLPKSEVDVASIIKDLLVVGEGGHPGYPAFRIAKGDFERLILGLAKNGIKLLYLHERGVAIEKLEFELGGQYGFILGDHLGLDPNSERFLDSIGVGRVSLGPISYLASHCITIVHEELDRRVKSSP</sequence>
<comment type="caution">
    <text evidence="5">Lacks conserved residue(s) required for the propagation of feature annotation.</text>
</comment>
<dbReference type="InterPro" id="IPR029026">
    <property type="entry name" value="tRNA_m1G_MTases_N"/>
</dbReference>
<dbReference type="GO" id="GO:0008175">
    <property type="term" value="F:tRNA methyltransferase activity"/>
    <property type="evidence" value="ECO:0007669"/>
    <property type="project" value="UniProtKB-UniRule"/>
</dbReference>
<keyword evidence="4 5" id="KW-0949">S-adenosyl-L-methionine</keyword>
<keyword evidence="3 5" id="KW-0808">Transferase</keyword>
<keyword evidence="1 5" id="KW-0963">Cytoplasm</keyword>
<dbReference type="AlphaFoldDB" id="A0A497F5R9"/>
<keyword evidence="5" id="KW-0819">tRNA processing</keyword>
<comment type="caution">
    <text evidence="6">The sequence shown here is derived from an EMBL/GenBank/DDBJ whole genome shotgun (WGS) entry which is preliminary data.</text>
</comment>
<dbReference type="Gene3D" id="3.40.1280.10">
    <property type="match status" value="1"/>
</dbReference>
<dbReference type="SUPFAM" id="SSF75217">
    <property type="entry name" value="alpha/beta knot"/>
    <property type="match status" value="1"/>
</dbReference>
<dbReference type="InterPro" id="IPR007158">
    <property type="entry name" value="TrmY"/>
</dbReference>
<name>A0A497F5R9_9CREN</name>
<comment type="subcellular location">
    <subcellularLocation>
        <location evidence="5">Cytoplasm</location>
    </subcellularLocation>
</comment>
<evidence type="ECO:0000256" key="2">
    <source>
        <dbReference type="ARBA" id="ARBA00022603"/>
    </source>
</evidence>
<dbReference type="Pfam" id="PF04013">
    <property type="entry name" value="Methyltrn_RNA_2"/>
    <property type="match status" value="1"/>
</dbReference>
<dbReference type="InterPro" id="IPR029028">
    <property type="entry name" value="Alpha/beta_knot_MTases"/>
</dbReference>
<comment type="function">
    <text evidence="5">Specifically catalyzes the N1-methylation of pseudouridine at position 54 (Psi54) in tRNAs.</text>
</comment>
<feature type="binding site" evidence="5">
    <location>
        <position position="129"/>
    </location>
    <ligand>
        <name>S-adenosyl-L-methionine</name>
        <dbReference type="ChEBI" id="CHEBI:59789"/>
    </ligand>
</feature>